<dbReference type="EMBL" id="GBIH01001395">
    <property type="protein sequence ID" value="JAC93315.1"/>
    <property type="molecule type" value="mRNA"/>
</dbReference>
<protein>
    <submittedName>
        <fullName evidence="3">Putative secreted protein</fullName>
    </submittedName>
</protein>
<sequence length="80" mass="8390">MNTTGKFLAILFVVVIAMNDVAGKGRNQKPSAREAKMNAAEASARSDKFSNIMEAQVVAAEGRDDGDGSDVIFGVEKSGV</sequence>
<evidence type="ECO:0000256" key="1">
    <source>
        <dbReference type="SAM" id="MobiDB-lite"/>
    </source>
</evidence>
<accession>A0A090XCY0</accession>
<dbReference type="AlphaFoldDB" id="A0A090XCY0"/>
<proteinExistence type="evidence at transcript level"/>
<evidence type="ECO:0000256" key="2">
    <source>
        <dbReference type="SAM" id="SignalP"/>
    </source>
</evidence>
<organism evidence="3">
    <name type="scientific">Ixodes ricinus</name>
    <name type="common">Common tick</name>
    <name type="synonym">Acarus ricinus</name>
    <dbReference type="NCBI Taxonomy" id="34613"/>
    <lineage>
        <taxon>Eukaryota</taxon>
        <taxon>Metazoa</taxon>
        <taxon>Ecdysozoa</taxon>
        <taxon>Arthropoda</taxon>
        <taxon>Chelicerata</taxon>
        <taxon>Arachnida</taxon>
        <taxon>Acari</taxon>
        <taxon>Parasitiformes</taxon>
        <taxon>Ixodida</taxon>
        <taxon>Ixodoidea</taxon>
        <taxon>Ixodidae</taxon>
        <taxon>Ixodinae</taxon>
        <taxon>Ixodes</taxon>
    </lineage>
</organism>
<evidence type="ECO:0000313" key="3">
    <source>
        <dbReference type="EMBL" id="JAC93315.1"/>
    </source>
</evidence>
<feature type="chain" id="PRO_5001867048" evidence="2">
    <location>
        <begin position="24"/>
        <end position="80"/>
    </location>
</feature>
<reference evidence="3" key="1">
    <citation type="journal article" date="2015" name="PLoS Negl. Trop. Dis.">
        <title>Deep Sequencing Analysis of the Ixodes ricinus Haemocytome.</title>
        <authorList>
            <person name="Kotsyfakis M."/>
            <person name="Kopacek P."/>
            <person name="Franta Z."/>
            <person name="Pedra J.H."/>
            <person name="Ribeiro J.M."/>
        </authorList>
    </citation>
    <scope>NUCLEOTIDE SEQUENCE</scope>
</reference>
<keyword evidence="2" id="KW-0732">Signal</keyword>
<feature type="region of interest" description="Disordered" evidence="1">
    <location>
        <begin position="25"/>
        <end position="44"/>
    </location>
</feature>
<feature type="signal peptide" evidence="2">
    <location>
        <begin position="1"/>
        <end position="23"/>
    </location>
</feature>
<name>A0A090XCY0_IXORI</name>